<dbReference type="InterPro" id="IPR009875">
    <property type="entry name" value="PilZ_domain"/>
</dbReference>
<organism evidence="3 4">
    <name type="scientific">Sulfurihydrogenibium azorense (strain DSM 15241 / OCM 825 / Az-Fu1)</name>
    <dbReference type="NCBI Taxonomy" id="204536"/>
    <lineage>
        <taxon>Bacteria</taxon>
        <taxon>Pseudomonadati</taxon>
        <taxon>Aquificota</taxon>
        <taxon>Aquificia</taxon>
        <taxon>Aquificales</taxon>
        <taxon>Hydrogenothermaceae</taxon>
        <taxon>Sulfurihydrogenibium</taxon>
    </lineage>
</organism>
<dbReference type="EMBL" id="CP001229">
    <property type="protein sequence ID" value="ACN99057.1"/>
    <property type="molecule type" value="Genomic_DNA"/>
</dbReference>
<dbReference type="Pfam" id="PF07238">
    <property type="entry name" value="PilZ"/>
    <property type="match status" value="1"/>
</dbReference>
<dbReference type="RefSeq" id="WP_012674377.1">
    <property type="nucleotide sequence ID" value="NC_012438.1"/>
</dbReference>
<accession>C1DXT8</accession>
<gene>
    <name evidence="3" type="ordered locus">SULAZ_0203</name>
</gene>
<evidence type="ECO:0000256" key="1">
    <source>
        <dbReference type="SAM" id="Phobius"/>
    </source>
</evidence>
<evidence type="ECO:0000313" key="3">
    <source>
        <dbReference type="EMBL" id="ACN99057.1"/>
    </source>
</evidence>
<keyword evidence="4" id="KW-1185">Reference proteome</keyword>
<evidence type="ECO:0000259" key="2">
    <source>
        <dbReference type="Pfam" id="PF07238"/>
    </source>
</evidence>
<proteinExistence type="predicted"/>
<reference evidence="3 4" key="1">
    <citation type="journal article" date="2009" name="J. Bacteriol.">
        <title>Complete and draft genome sequences of six members of the Aquificales.</title>
        <authorList>
            <person name="Reysenbach A.L."/>
            <person name="Hamamura N."/>
            <person name="Podar M."/>
            <person name="Griffiths E."/>
            <person name="Ferreira S."/>
            <person name="Hochstein R."/>
            <person name="Heidelberg J."/>
            <person name="Johnson J."/>
            <person name="Mead D."/>
            <person name="Pohorille A."/>
            <person name="Sarmiento M."/>
            <person name="Schweighofer K."/>
            <person name="Seshadri R."/>
            <person name="Voytek M.A."/>
        </authorList>
    </citation>
    <scope>NUCLEOTIDE SEQUENCE [LARGE SCALE GENOMIC DNA]</scope>
    <source>
        <strain evidence="4">Az-Fu1 / DSM 15241 / OCM 825</strain>
    </source>
</reference>
<dbReference type="OrthoDB" id="10536at2"/>
<dbReference type="eggNOG" id="COG5581">
    <property type="taxonomic scope" value="Bacteria"/>
</dbReference>
<evidence type="ECO:0000313" key="4">
    <source>
        <dbReference type="Proteomes" id="UP000001369"/>
    </source>
</evidence>
<keyword evidence="1" id="KW-0472">Membrane</keyword>
<dbReference type="KEGG" id="saf:SULAZ_0203"/>
<sequence length="353" mass="41174">MDNRNLAVEGYQRAVDRLSSVDANAVIFLLLFLIFIVLSIIILGNLSKKIKAKKQYEDFIKYAKEKNLTDQQIKLLWDYSKKLGRDPFLAIEFKAPFEKIIDVYIKENPNFDEDLIKDMREKLGFDYIPYFVPLTTTKDIELFQGGSLKTEDGRTYSVALYDKDELYMYWVITDKTIPKINPEDKVKVSFTRKSDAAYTLEGQVIDVINENGRVIIKIPHTFELIRIQRREYPRVEVEIESLIGKKVKKDGQEILLWITAKILDISPSGAKVCISPEEKDKLKLGIGDKIILSFNLLEKEFQEEAEIVNIHQKQNILCYGVKFVDIKESQQKHIFEFVRREQKKLAELYKKQS</sequence>
<keyword evidence="1" id="KW-0812">Transmembrane</keyword>
<dbReference type="AlphaFoldDB" id="C1DXT8"/>
<feature type="domain" description="PilZ" evidence="2">
    <location>
        <begin position="228"/>
        <end position="339"/>
    </location>
</feature>
<dbReference type="GO" id="GO:0035438">
    <property type="term" value="F:cyclic-di-GMP binding"/>
    <property type="evidence" value="ECO:0007669"/>
    <property type="project" value="InterPro"/>
</dbReference>
<keyword evidence="1" id="KW-1133">Transmembrane helix</keyword>
<protein>
    <submittedName>
        <fullName evidence="3">Type IV pilus assembly protein PilZ</fullName>
    </submittedName>
</protein>
<dbReference type="Proteomes" id="UP000001369">
    <property type="component" value="Chromosome"/>
</dbReference>
<dbReference type="STRING" id="204536.SULAZ_0203"/>
<dbReference type="Gene3D" id="2.40.10.220">
    <property type="entry name" value="predicted glycosyltransferase like domains"/>
    <property type="match status" value="1"/>
</dbReference>
<feature type="transmembrane region" description="Helical" evidence="1">
    <location>
        <begin position="25"/>
        <end position="46"/>
    </location>
</feature>
<dbReference type="HOGENOM" id="CLU_785084_0_0_0"/>
<name>C1DXT8_SULAA</name>
<dbReference type="SUPFAM" id="SSF141371">
    <property type="entry name" value="PilZ domain-like"/>
    <property type="match status" value="1"/>
</dbReference>